<gene>
    <name evidence="1" type="ORF">TGFOU_407100</name>
</gene>
<name>A0A086JEU7_TOXGO</name>
<dbReference type="InterPro" id="IPR027417">
    <property type="entry name" value="P-loop_NTPase"/>
</dbReference>
<dbReference type="Gene3D" id="3.40.50.300">
    <property type="entry name" value="P-loop containing nucleotide triphosphate hydrolases"/>
    <property type="match status" value="2"/>
</dbReference>
<sequence>MRYVSSQTDQPVRFVGLSTALANASDVAAWLGIGKIGLFNFKPAVRPVPCSVHIQGESAA</sequence>
<dbReference type="Proteomes" id="UP000028838">
    <property type="component" value="Unassembled WGS sequence"/>
</dbReference>
<accession>A0A086JEU7</accession>
<organism evidence="1 2">
    <name type="scientific">Toxoplasma gondii FOU</name>
    <dbReference type="NCBI Taxonomy" id="943167"/>
    <lineage>
        <taxon>Eukaryota</taxon>
        <taxon>Sar</taxon>
        <taxon>Alveolata</taxon>
        <taxon>Apicomplexa</taxon>
        <taxon>Conoidasida</taxon>
        <taxon>Coccidia</taxon>
        <taxon>Eucoccidiorida</taxon>
        <taxon>Eimeriorina</taxon>
        <taxon>Sarcocystidae</taxon>
        <taxon>Toxoplasma</taxon>
    </lineage>
</organism>
<dbReference type="VEuPathDB" id="ToxoDB:TGFOU_407100"/>
<comment type="caution">
    <text evidence="1">The sequence shown here is derived from an EMBL/GenBank/DDBJ whole genome shotgun (WGS) entry which is preliminary data.</text>
</comment>
<reference evidence="1 2" key="1">
    <citation type="submission" date="2014-07" db="EMBL/GenBank/DDBJ databases">
        <authorList>
            <person name="Sibley D."/>
            <person name="Venepally P."/>
            <person name="Karamycheva S."/>
            <person name="Hadjithomas M."/>
            <person name="Khan A."/>
            <person name="Brunk B."/>
            <person name="Roos D."/>
            <person name="Caler E."/>
            <person name="Lorenzi H."/>
        </authorList>
    </citation>
    <scope>NUCLEOTIDE SEQUENCE [LARGE SCALE GENOMIC DNA]</scope>
    <source>
        <strain evidence="1 2">FOU</strain>
    </source>
</reference>
<dbReference type="AlphaFoldDB" id="A0A086JEU7"/>
<proteinExistence type="predicted"/>
<dbReference type="EMBL" id="AEYH02003176">
    <property type="protein sequence ID" value="KFG30665.1"/>
    <property type="molecule type" value="Genomic_DNA"/>
</dbReference>
<protein>
    <submittedName>
        <fullName evidence="1">Activating signal cointegrator 1 complex subunit 3</fullName>
    </submittedName>
</protein>
<evidence type="ECO:0000313" key="1">
    <source>
        <dbReference type="EMBL" id="KFG30665.1"/>
    </source>
</evidence>
<evidence type="ECO:0000313" key="2">
    <source>
        <dbReference type="Proteomes" id="UP000028838"/>
    </source>
</evidence>